<sequence>MHVIRRQESEALVAQKEPSAYLANKDRRAHILTRVGATDQEVAWHDLEIRVRQRFRDRLVLLRAELAPGHCADLDDSPLVVLGGWCGTSEGPSRLDSYEKVTERD</sequence>
<name>A0A318LUQ3_9PSEU</name>
<dbReference type="Proteomes" id="UP000247892">
    <property type="component" value="Unassembled WGS sequence"/>
</dbReference>
<organism evidence="1 2">
    <name type="scientific">Prauserella flavalba</name>
    <dbReference type="NCBI Taxonomy" id="1477506"/>
    <lineage>
        <taxon>Bacteria</taxon>
        <taxon>Bacillati</taxon>
        <taxon>Actinomycetota</taxon>
        <taxon>Actinomycetes</taxon>
        <taxon>Pseudonocardiales</taxon>
        <taxon>Pseudonocardiaceae</taxon>
        <taxon>Prauserella</taxon>
    </lineage>
</organism>
<comment type="caution">
    <text evidence="1">The sequence shown here is derived from an EMBL/GenBank/DDBJ whole genome shotgun (WGS) entry which is preliminary data.</text>
</comment>
<gene>
    <name evidence="1" type="ORF">BA062_07000</name>
</gene>
<accession>A0A318LUQ3</accession>
<dbReference type="AlphaFoldDB" id="A0A318LUQ3"/>
<keyword evidence="2" id="KW-1185">Reference proteome</keyword>
<proteinExistence type="predicted"/>
<evidence type="ECO:0000313" key="2">
    <source>
        <dbReference type="Proteomes" id="UP000247892"/>
    </source>
</evidence>
<reference evidence="1 2" key="1">
    <citation type="submission" date="2016-07" db="EMBL/GenBank/DDBJ databases">
        <title>Draft genome sequence of Prauserella sp. YIM 121212, isolated from alkaline soil.</title>
        <authorList>
            <person name="Ruckert C."/>
            <person name="Albersmeier A."/>
            <person name="Jiang C.-L."/>
            <person name="Jiang Y."/>
            <person name="Kalinowski J."/>
            <person name="Schneider O."/>
            <person name="Winkler A."/>
            <person name="Zotchev S.B."/>
        </authorList>
    </citation>
    <scope>NUCLEOTIDE SEQUENCE [LARGE SCALE GENOMIC DNA]</scope>
    <source>
        <strain evidence="1 2">YIM 121212</strain>
    </source>
</reference>
<protein>
    <submittedName>
        <fullName evidence="1">Uncharacterized protein</fullName>
    </submittedName>
</protein>
<dbReference type="EMBL" id="MASU01000004">
    <property type="protein sequence ID" value="PXY37235.1"/>
    <property type="molecule type" value="Genomic_DNA"/>
</dbReference>
<evidence type="ECO:0000313" key="1">
    <source>
        <dbReference type="EMBL" id="PXY37235.1"/>
    </source>
</evidence>